<reference evidence="2" key="1">
    <citation type="submission" date="2021-06" db="EMBL/GenBank/DDBJ databases">
        <authorList>
            <person name="Huq M.A."/>
        </authorList>
    </citation>
    <scope>NUCLEOTIDE SEQUENCE</scope>
    <source>
        <strain evidence="2">MAH-26</strain>
    </source>
</reference>
<dbReference type="PANTHER" id="PTHR37826:SF3">
    <property type="entry name" value="J DOMAIN-CONTAINING PROTEIN"/>
    <property type="match status" value="1"/>
</dbReference>
<dbReference type="AlphaFoldDB" id="A0A9E2S9H1"/>
<organism evidence="2 3">
    <name type="scientific">Pinibacter aurantiacus</name>
    <dbReference type="NCBI Taxonomy" id="2851599"/>
    <lineage>
        <taxon>Bacteria</taxon>
        <taxon>Pseudomonadati</taxon>
        <taxon>Bacteroidota</taxon>
        <taxon>Chitinophagia</taxon>
        <taxon>Chitinophagales</taxon>
        <taxon>Chitinophagaceae</taxon>
        <taxon>Pinibacter</taxon>
    </lineage>
</organism>
<evidence type="ECO:0000313" key="3">
    <source>
        <dbReference type="Proteomes" id="UP000812270"/>
    </source>
</evidence>
<dbReference type="PANTHER" id="PTHR37826">
    <property type="entry name" value="FLOTILLIN BAND_7_5 DOMAIN PROTEIN"/>
    <property type="match status" value="1"/>
</dbReference>
<gene>
    <name evidence="2" type="ORF">KTO63_14520</name>
</gene>
<accession>A0A9E2S9H1</accession>
<dbReference type="EMBL" id="JAHSPG010000012">
    <property type="protein sequence ID" value="MBV4358376.1"/>
    <property type="molecule type" value="Genomic_DNA"/>
</dbReference>
<evidence type="ECO:0008006" key="4">
    <source>
        <dbReference type="Google" id="ProtNLM"/>
    </source>
</evidence>
<protein>
    <recommendedName>
        <fullName evidence="4">Zinc finger domain-containing protein, LSD1 subclass</fullName>
    </recommendedName>
</protein>
<feature type="transmembrane region" description="Helical" evidence="1">
    <location>
        <begin position="373"/>
        <end position="391"/>
    </location>
</feature>
<proteinExistence type="predicted"/>
<dbReference type="NCBIfam" id="TIGR01053">
    <property type="entry name" value="LSD1"/>
    <property type="match status" value="1"/>
</dbReference>
<dbReference type="Proteomes" id="UP000812270">
    <property type="component" value="Unassembled WGS sequence"/>
</dbReference>
<name>A0A9E2S9H1_9BACT</name>
<evidence type="ECO:0000313" key="2">
    <source>
        <dbReference type="EMBL" id="MBV4358376.1"/>
    </source>
</evidence>
<evidence type="ECO:0000256" key="1">
    <source>
        <dbReference type="SAM" id="Phobius"/>
    </source>
</evidence>
<keyword evidence="1" id="KW-1133">Transmembrane helix</keyword>
<keyword evidence="3" id="KW-1185">Reference proteome</keyword>
<comment type="caution">
    <text evidence="2">The sequence shown here is derived from an EMBL/GenBank/DDBJ whole genome shotgun (WGS) entry which is preliminary data.</text>
</comment>
<keyword evidence="1" id="KW-0812">Transmembrane</keyword>
<sequence length="394" mass="44717">MASVRNILLPIDYNPFPNLIPGTMIEENNTAEIHGNTFKCENCGAVMHFAPGTHSMKCDFCKTVNEIPDAHQPVRAYDYNAFINDHATAVTNVITVTKCNSCGAVTTLDNKTVAGNCTFCGSPLLTINQQQQEVVKPHYVLPFFVNDQQAKKNFGAWMKKLWFAPSDLQRVVEERTAGTLRGIYIPYWVYDTDTETEYTGRRGEYYYTTETYTETVNGRSETRTRQVRHTAWYPASGEVDCPFSDLLISASTSLPQKIADKLEPWELSQLVAYDERYLSGFRAELYQVNAQRGFDIAKQLMVGTIEDEIRRDIGGDEQQITDYDTQYFNTMLKYVLLPVWMCAYNYKNKLYHFTVNACTGEVVGERPYSALKIALTVLAVIALGIAIYFLAQQH</sequence>
<dbReference type="RefSeq" id="WP_217792061.1">
    <property type="nucleotide sequence ID" value="NZ_JAHSPG010000012.1"/>
</dbReference>
<keyword evidence="1" id="KW-0472">Membrane</keyword>